<reference evidence="1" key="1">
    <citation type="submission" date="2021-12" db="EMBL/GenBank/DDBJ databases">
        <title>Convergent genome expansion in fungi linked to evolution of root-endophyte symbiosis.</title>
        <authorList>
            <consortium name="DOE Joint Genome Institute"/>
            <person name="Ke Y.-H."/>
            <person name="Bonito G."/>
            <person name="Liao H.-L."/>
            <person name="Looney B."/>
            <person name="Rojas-Flechas A."/>
            <person name="Nash J."/>
            <person name="Hameed K."/>
            <person name="Schadt C."/>
            <person name="Martin F."/>
            <person name="Crous P.W."/>
            <person name="Miettinen O."/>
            <person name="Magnuson J.K."/>
            <person name="Labbe J."/>
            <person name="Jacobson D."/>
            <person name="Doktycz M.J."/>
            <person name="Veneault-Fourrey C."/>
            <person name="Kuo A."/>
            <person name="Mondo S."/>
            <person name="Calhoun S."/>
            <person name="Riley R."/>
            <person name="Ohm R."/>
            <person name="LaButti K."/>
            <person name="Andreopoulos B."/>
            <person name="Pangilinan J."/>
            <person name="Nolan M."/>
            <person name="Tritt A."/>
            <person name="Clum A."/>
            <person name="Lipzen A."/>
            <person name="Daum C."/>
            <person name="Barry K."/>
            <person name="Grigoriev I.V."/>
            <person name="Vilgalys R."/>
        </authorList>
    </citation>
    <scope>NUCLEOTIDE SEQUENCE</scope>
    <source>
        <strain evidence="1">PMI_201</strain>
    </source>
</reference>
<evidence type="ECO:0008006" key="3">
    <source>
        <dbReference type="Google" id="ProtNLM"/>
    </source>
</evidence>
<evidence type="ECO:0000313" key="1">
    <source>
        <dbReference type="EMBL" id="KAH8703172.1"/>
    </source>
</evidence>
<dbReference type="EMBL" id="JAJTJA010000002">
    <property type="protein sequence ID" value="KAH8703172.1"/>
    <property type="molecule type" value="Genomic_DNA"/>
</dbReference>
<accession>A0AAD4Q207</accession>
<sequence length="156" mass="17664">MLYKLLDRNEFMRIPHLFPPLETIQSLFIAYRAAFLPLYPIAHTSMFSESSWDTNNPYADIGIFLTTAMVLGCLVTPVEEARLFSTELGYLIRLTITEGATQDETRLTDKWVLSAWVMITVFSAWSGIKRHMEMAEAYKGILSAVCVLVSLAQESC</sequence>
<dbReference type="GeneID" id="70245339"/>
<comment type="caution">
    <text evidence="1">The sequence shown here is derived from an EMBL/GenBank/DDBJ whole genome shotgun (WGS) entry which is preliminary data.</text>
</comment>
<keyword evidence="2" id="KW-1185">Reference proteome</keyword>
<proteinExistence type="predicted"/>
<gene>
    <name evidence="1" type="ORF">BGW36DRAFT_368925</name>
</gene>
<dbReference type="RefSeq" id="XP_046076190.1">
    <property type="nucleotide sequence ID" value="XM_046215052.1"/>
</dbReference>
<evidence type="ECO:0000313" key="2">
    <source>
        <dbReference type="Proteomes" id="UP001201262"/>
    </source>
</evidence>
<organism evidence="1 2">
    <name type="scientific">Talaromyces proteolyticus</name>
    <dbReference type="NCBI Taxonomy" id="1131652"/>
    <lineage>
        <taxon>Eukaryota</taxon>
        <taxon>Fungi</taxon>
        <taxon>Dikarya</taxon>
        <taxon>Ascomycota</taxon>
        <taxon>Pezizomycotina</taxon>
        <taxon>Eurotiomycetes</taxon>
        <taxon>Eurotiomycetidae</taxon>
        <taxon>Eurotiales</taxon>
        <taxon>Trichocomaceae</taxon>
        <taxon>Talaromyces</taxon>
        <taxon>Talaromyces sect. Bacilispori</taxon>
    </lineage>
</organism>
<dbReference type="AlphaFoldDB" id="A0AAD4Q207"/>
<name>A0AAD4Q207_9EURO</name>
<protein>
    <recommendedName>
        <fullName evidence="3">Transcription factor domain-containing protein</fullName>
    </recommendedName>
</protein>
<dbReference type="Proteomes" id="UP001201262">
    <property type="component" value="Unassembled WGS sequence"/>
</dbReference>